<evidence type="ECO:0000313" key="1">
    <source>
        <dbReference type="EMBL" id="TGO38782.1"/>
    </source>
</evidence>
<protein>
    <recommendedName>
        <fullName evidence="3">F-box domain-containing protein</fullName>
    </recommendedName>
</protein>
<name>A0A4Z1GTU6_9HELO</name>
<reference evidence="1 2" key="1">
    <citation type="submission" date="2017-12" db="EMBL/GenBank/DDBJ databases">
        <title>Comparative genomics of Botrytis spp.</title>
        <authorList>
            <person name="Valero-Jimenez C.A."/>
            <person name="Tapia P."/>
            <person name="Veloso J."/>
            <person name="Silva-Moreno E."/>
            <person name="Staats M."/>
            <person name="Valdes J.H."/>
            <person name="Van Kan J.A.L."/>
        </authorList>
    </citation>
    <scope>NUCLEOTIDE SEQUENCE [LARGE SCALE GENOMIC DNA]</scope>
    <source>
        <strain evidence="1 2">Bh0001</strain>
    </source>
</reference>
<accession>A0A4Z1GTU6</accession>
<keyword evidence="2" id="KW-1185">Reference proteome</keyword>
<organism evidence="1 2">
    <name type="scientific">Botrytis hyacinthi</name>
    <dbReference type="NCBI Taxonomy" id="278943"/>
    <lineage>
        <taxon>Eukaryota</taxon>
        <taxon>Fungi</taxon>
        <taxon>Dikarya</taxon>
        <taxon>Ascomycota</taxon>
        <taxon>Pezizomycotina</taxon>
        <taxon>Leotiomycetes</taxon>
        <taxon>Helotiales</taxon>
        <taxon>Sclerotiniaceae</taxon>
        <taxon>Botrytis</taxon>
    </lineage>
</organism>
<gene>
    <name evidence="1" type="ORF">BHYA_0067g00120</name>
</gene>
<proteinExistence type="predicted"/>
<evidence type="ECO:0000313" key="2">
    <source>
        <dbReference type="Proteomes" id="UP000297814"/>
    </source>
</evidence>
<dbReference type="Proteomes" id="UP000297814">
    <property type="component" value="Unassembled WGS sequence"/>
</dbReference>
<evidence type="ECO:0008006" key="3">
    <source>
        <dbReference type="Google" id="ProtNLM"/>
    </source>
</evidence>
<comment type="caution">
    <text evidence="1">The sequence shown here is derived from an EMBL/GenBank/DDBJ whole genome shotgun (WGS) entry which is preliminary data.</text>
</comment>
<dbReference type="AlphaFoldDB" id="A0A4Z1GTU6"/>
<dbReference type="EMBL" id="PQXK01000067">
    <property type="protein sequence ID" value="TGO38782.1"/>
    <property type="molecule type" value="Genomic_DNA"/>
</dbReference>
<sequence>MEFASQDTTDSLPSSLLQLLSNTLILYQTTPYLPISSLLALGATSKSFKELIHETPHVFRYLKLSDVESARAGVGSIDNGGQNWRNVQLDENVTEDDFYGGPLRGIFNHLRRRNLLLDVETLILDGLSVPSDLVSEIILNDSYNVRILSIREVQNLNEGKLRGALKYSCRPSRPNNTPRLQGLYIFGCKDAPQVVKRRRHVNRFPAGIAPIDTIPNYGVRSPGTNLGMHWNRRSEDALGENALRGGGEVGHPEFGNRFPKPIHNDWADTMTYCEGIISFDAVLCKGPRHSASLPSESPGPWYDHTQNRIDGARVATHLLGDCSGCGTAKNAPIFGQSPMVSFPLLSPVPLHVSTAKAAKTPFEGSLSREKLIVRCVDCLRTRYCEACRKWWCEDCFEGTQTISSTSSSPSLPSMVPEAESSKVHMDFCVRDCLFGVSKSCLFCGLNCHECIQKTQLRCKICNGGYCTVHNEGSTLTTAGRHAIDGYA</sequence>